<dbReference type="EMBL" id="JADIIL010000019">
    <property type="protein sequence ID" value="MBF4475018.1"/>
    <property type="molecule type" value="Genomic_DNA"/>
</dbReference>
<dbReference type="Proteomes" id="UP000029661">
    <property type="component" value="Chromosome"/>
</dbReference>
<dbReference type="RefSeq" id="WP_023993100.1">
    <property type="nucleotide sequence ID" value="NZ_CALCVY010000009.1"/>
</dbReference>
<dbReference type="PROSITE" id="PS50011">
    <property type="entry name" value="PROTEIN_KINASE_DOM"/>
    <property type="match status" value="1"/>
</dbReference>
<keyword evidence="5" id="KW-0808">Transferase</keyword>
<protein>
    <submittedName>
        <fullName evidence="4">2-polyprenylphenol 6-hydroxylase UbiB</fullName>
    </submittedName>
    <submittedName>
        <fullName evidence="5">AarF/ABC1/UbiB kinase family protein</fullName>
    </submittedName>
</protein>
<dbReference type="InterPro" id="IPR000719">
    <property type="entry name" value="Prot_kinase_dom"/>
</dbReference>
<dbReference type="GO" id="GO:0005524">
    <property type="term" value="F:ATP binding"/>
    <property type="evidence" value="ECO:0007669"/>
    <property type="project" value="InterPro"/>
</dbReference>
<evidence type="ECO:0000313" key="5">
    <source>
        <dbReference type="EMBL" id="MBF4475018.1"/>
    </source>
</evidence>
<feature type="transmembrane region" description="Helical" evidence="2">
    <location>
        <begin position="497"/>
        <end position="515"/>
    </location>
</feature>
<dbReference type="InterPro" id="IPR004147">
    <property type="entry name" value="ABC1_dom"/>
</dbReference>
<dbReference type="CDD" id="cd05121">
    <property type="entry name" value="ABC1_ADCK3-like"/>
    <property type="match status" value="1"/>
</dbReference>
<dbReference type="KEGG" id="mfc:BRM9_2349"/>
<dbReference type="InterPro" id="IPR011009">
    <property type="entry name" value="Kinase-like_dom_sf"/>
</dbReference>
<dbReference type="Proteomes" id="UP000606900">
    <property type="component" value="Unassembled WGS sequence"/>
</dbReference>
<dbReference type="SUPFAM" id="SSF56112">
    <property type="entry name" value="Protein kinase-like (PK-like)"/>
    <property type="match status" value="1"/>
</dbReference>
<dbReference type="Pfam" id="PF03109">
    <property type="entry name" value="ABC1"/>
    <property type="match status" value="1"/>
</dbReference>
<keyword evidence="2" id="KW-0472">Membrane</keyword>
<dbReference type="PANTHER" id="PTHR10566">
    <property type="entry name" value="CHAPERONE-ACTIVITY OF BC1 COMPLEX CABC1 -RELATED"/>
    <property type="match status" value="1"/>
</dbReference>
<dbReference type="EMBL" id="CP006933">
    <property type="protein sequence ID" value="AIS33149.1"/>
    <property type="molecule type" value="Genomic_DNA"/>
</dbReference>
<evidence type="ECO:0000259" key="3">
    <source>
        <dbReference type="PROSITE" id="PS50011"/>
    </source>
</evidence>
<dbReference type="SMART" id="SM00220">
    <property type="entry name" value="S_TKc"/>
    <property type="match status" value="1"/>
</dbReference>
<evidence type="ECO:0000313" key="4">
    <source>
        <dbReference type="EMBL" id="AIS33149.1"/>
    </source>
</evidence>
<evidence type="ECO:0000256" key="2">
    <source>
        <dbReference type="SAM" id="Phobius"/>
    </source>
</evidence>
<dbReference type="STRING" id="2162.BRM9_2349"/>
<keyword evidence="2" id="KW-0812">Transmembrane</keyword>
<organism evidence="4 6">
    <name type="scientific">Methanobacterium formicicum</name>
    <dbReference type="NCBI Taxonomy" id="2162"/>
    <lineage>
        <taxon>Archaea</taxon>
        <taxon>Methanobacteriati</taxon>
        <taxon>Methanobacteriota</taxon>
        <taxon>Methanomada group</taxon>
        <taxon>Methanobacteria</taxon>
        <taxon>Methanobacteriales</taxon>
        <taxon>Methanobacteriaceae</taxon>
        <taxon>Methanobacterium</taxon>
    </lineage>
</organism>
<keyword evidence="2" id="KW-1133">Transmembrane helix</keyword>
<name>A0A089ZVW6_METFO</name>
<comment type="similarity">
    <text evidence="1">Belongs to the protein kinase superfamily. ADCK protein kinase family.</text>
</comment>
<sequence>MITFPRKKIDYQRLKEIVQLLVKYEFDNVVGELELKGSRWGDLLYKYDSTVDLDATAPERLRMVFEELGPTFIKLGQMMSTRPDLVGPQMAQEFTRLQDDTLPFDFDTVKIIVEGELGQPLNELFQSFEEKQLAAASIGQVHRAVLKDGTLVAVKVQRPGIQDTVEKDLIIMHHLADLINQKIPSLRVFNIPQVVDEFEKSIRKEMDYGLEARNTQNFQANFAPDEGVRAPAVFLDYSTSLVLTMEFIQGTKMSQVMENPDDFDTELLAERVAKSYFQQLLLDGFFHADPHPGNLYVLEDNVVCYLDFGMMGHIDHDFMQNLGELFVQVIDYKVDAIINQLIYMEIITDSVDRNVLKRDIMDILDRYYGASLSDIHLGHILSELALPLITKYQARVPPEFTLIARAVTLIEEVAYSLDSQFDATAQFKPMVKKLLLQKFTPKNMADLLMDNLFEMEHLVKNLPQNINRLVAKVENGEIRVRYSEELSEDIERTSNKLVVAIIIAALLVGSSWIIQIDKGPMVWGMPILGFLGFAASGVLGVGLVIYILRYRKI</sequence>
<dbReference type="GO" id="GO:0004672">
    <property type="term" value="F:protein kinase activity"/>
    <property type="evidence" value="ECO:0007669"/>
    <property type="project" value="InterPro"/>
</dbReference>
<dbReference type="PANTHER" id="PTHR10566:SF113">
    <property type="entry name" value="PROTEIN ACTIVITY OF BC1 COMPLEX KINASE 7, CHLOROPLASTIC"/>
    <property type="match status" value="1"/>
</dbReference>
<keyword evidence="5" id="KW-0418">Kinase</keyword>
<gene>
    <name evidence="4" type="primary">ubiB</name>
    <name evidence="4" type="ORF">BRM9_2349</name>
    <name evidence="5" type="ORF">ISP06_06045</name>
</gene>
<evidence type="ECO:0000313" key="6">
    <source>
        <dbReference type="Proteomes" id="UP000029661"/>
    </source>
</evidence>
<feature type="transmembrane region" description="Helical" evidence="2">
    <location>
        <begin position="527"/>
        <end position="548"/>
    </location>
</feature>
<evidence type="ECO:0000256" key="1">
    <source>
        <dbReference type="ARBA" id="ARBA00009670"/>
    </source>
</evidence>
<reference evidence="5" key="2">
    <citation type="submission" date="2020-10" db="EMBL/GenBank/DDBJ databases">
        <title>Dehalococcoides mccartyi of a TCE/Cr reducing biochatode.</title>
        <authorList>
            <person name="Matturro B."/>
        </authorList>
    </citation>
    <scope>NUCLEOTIDE SEQUENCE</scope>
    <source>
        <strain evidence="5">Bin2</strain>
    </source>
</reference>
<accession>A0A089ZVW6</accession>
<dbReference type="OrthoDB" id="8087at2157"/>
<dbReference type="GeneID" id="24793523"/>
<proteinExistence type="inferred from homology"/>
<reference evidence="4 6" key="1">
    <citation type="submission" date="2013-12" db="EMBL/GenBank/DDBJ databases">
        <title>The complete genome sequence of Methanobacterium sp. BRM9.</title>
        <authorList>
            <consortium name="Pastoral Greenhouse Gas Research Consortium"/>
            <person name="Kelly W.J."/>
            <person name="Leahy S.C."/>
            <person name="Perry R."/>
            <person name="Li D."/>
            <person name="Altermann E."/>
            <person name="Lambie S.C."/>
            <person name="Attwood G.T."/>
        </authorList>
    </citation>
    <scope>NUCLEOTIDE SEQUENCE [LARGE SCALE GENOMIC DNA]</scope>
    <source>
        <strain evidence="4 6">BRM9</strain>
    </source>
</reference>
<dbReference type="AlphaFoldDB" id="A0A089ZVW6"/>
<feature type="domain" description="Protein kinase" evidence="3">
    <location>
        <begin position="127"/>
        <end position="454"/>
    </location>
</feature>
<dbReference type="InterPro" id="IPR050154">
    <property type="entry name" value="UbiB_kinase"/>
</dbReference>